<dbReference type="AlphaFoldDB" id="A0A1H5KHG5"/>
<sequence length="58" mass="6307">MVGFDDIKNKASEALKNEEQTDQGLDAAANFADEKTGGQHSEHIDKGRDFLDGKLGEN</sequence>
<organism evidence="2 3">
    <name type="scientific">Ruania alba</name>
    <dbReference type="NCBI Taxonomy" id="648782"/>
    <lineage>
        <taxon>Bacteria</taxon>
        <taxon>Bacillati</taxon>
        <taxon>Actinomycetota</taxon>
        <taxon>Actinomycetes</taxon>
        <taxon>Micrococcales</taxon>
        <taxon>Ruaniaceae</taxon>
        <taxon>Ruania</taxon>
    </lineage>
</organism>
<dbReference type="OrthoDB" id="3267972at2"/>
<evidence type="ECO:0000313" key="3">
    <source>
        <dbReference type="Proteomes" id="UP000199220"/>
    </source>
</evidence>
<dbReference type="STRING" id="648782.SAMN04488554_2259"/>
<feature type="region of interest" description="Disordered" evidence="1">
    <location>
        <begin position="34"/>
        <end position="58"/>
    </location>
</feature>
<name>A0A1H5KHG5_9MICO</name>
<dbReference type="EMBL" id="FNTX01000002">
    <property type="protein sequence ID" value="SEE64064.1"/>
    <property type="molecule type" value="Genomic_DNA"/>
</dbReference>
<evidence type="ECO:0000256" key="1">
    <source>
        <dbReference type="SAM" id="MobiDB-lite"/>
    </source>
</evidence>
<dbReference type="Pfam" id="PF14013">
    <property type="entry name" value="MT0933_antitox"/>
    <property type="match status" value="1"/>
</dbReference>
<accession>A0A1H5KHG5</accession>
<proteinExistence type="predicted"/>
<gene>
    <name evidence="2" type="ORF">SAMN04488554_2259</name>
</gene>
<dbReference type="InterPro" id="IPR028037">
    <property type="entry name" value="Antitoxin_Rv0909/MT0933"/>
</dbReference>
<dbReference type="RefSeq" id="WP_089773245.1">
    <property type="nucleotide sequence ID" value="NZ_FNTX01000002.1"/>
</dbReference>
<protein>
    <submittedName>
        <fullName evidence="2">MT0933-like antitoxin protein</fullName>
    </submittedName>
</protein>
<evidence type="ECO:0000313" key="2">
    <source>
        <dbReference type="EMBL" id="SEE64064.1"/>
    </source>
</evidence>
<dbReference type="Proteomes" id="UP000199220">
    <property type="component" value="Unassembled WGS sequence"/>
</dbReference>
<reference evidence="3" key="1">
    <citation type="submission" date="2016-10" db="EMBL/GenBank/DDBJ databases">
        <authorList>
            <person name="Varghese N."/>
            <person name="Submissions S."/>
        </authorList>
    </citation>
    <scope>NUCLEOTIDE SEQUENCE [LARGE SCALE GENOMIC DNA]</scope>
    <source>
        <strain evidence="3">DSM 21368</strain>
    </source>
</reference>
<keyword evidence="3" id="KW-1185">Reference proteome</keyword>